<evidence type="ECO:0000313" key="2">
    <source>
        <dbReference type="EMBL" id="KAA8907802.1"/>
    </source>
</evidence>
<protein>
    <submittedName>
        <fullName evidence="2">Uncharacterized protein</fullName>
    </submittedName>
</protein>
<reference evidence="2 3" key="1">
    <citation type="submission" date="2019-07" db="EMBL/GenBank/DDBJ databases">
        <title>Genome assembly of two rare yeast pathogens: Diutina rugosa and Trichomonascus ciferrii.</title>
        <authorList>
            <person name="Mixao V."/>
            <person name="Saus E."/>
            <person name="Hansen A."/>
            <person name="Lass-Flor C."/>
            <person name="Gabaldon T."/>
        </authorList>
    </citation>
    <scope>NUCLEOTIDE SEQUENCE [LARGE SCALE GENOMIC DNA]</scope>
    <source>
        <strain evidence="2 3">CBS 613</strain>
    </source>
</reference>
<keyword evidence="1" id="KW-0812">Transmembrane</keyword>
<gene>
    <name evidence="2" type="ORF">DIURU_000489</name>
</gene>
<feature type="transmembrane region" description="Helical" evidence="1">
    <location>
        <begin position="64"/>
        <end position="82"/>
    </location>
</feature>
<keyword evidence="1" id="KW-1133">Transmembrane helix</keyword>
<organism evidence="2 3">
    <name type="scientific">Diutina rugosa</name>
    <name type="common">Yeast</name>
    <name type="synonym">Candida rugosa</name>
    <dbReference type="NCBI Taxonomy" id="5481"/>
    <lineage>
        <taxon>Eukaryota</taxon>
        <taxon>Fungi</taxon>
        <taxon>Dikarya</taxon>
        <taxon>Ascomycota</taxon>
        <taxon>Saccharomycotina</taxon>
        <taxon>Pichiomycetes</taxon>
        <taxon>Debaryomycetaceae</taxon>
        <taxon>Diutina</taxon>
    </lineage>
</organism>
<accession>A0A642UYL2</accession>
<dbReference type="AlphaFoldDB" id="A0A642UYL2"/>
<keyword evidence="1" id="KW-0472">Membrane</keyword>
<dbReference type="EMBL" id="SWFT01000019">
    <property type="protein sequence ID" value="KAA8907802.1"/>
    <property type="molecule type" value="Genomic_DNA"/>
</dbReference>
<dbReference type="VEuPathDB" id="FungiDB:DIURU_000489"/>
<feature type="transmembrane region" description="Helical" evidence="1">
    <location>
        <begin position="94"/>
        <end position="117"/>
    </location>
</feature>
<comment type="caution">
    <text evidence="2">The sequence shown here is derived from an EMBL/GenBank/DDBJ whole genome shotgun (WGS) entry which is preliminary data.</text>
</comment>
<evidence type="ECO:0000256" key="1">
    <source>
        <dbReference type="SAM" id="Phobius"/>
    </source>
</evidence>
<keyword evidence="3" id="KW-1185">Reference proteome</keyword>
<dbReference type="RefSeq" id="XP_034014808.1">
    <property type="nucleotide sequence ID" value="XM_034157811.1"/>
</dbReference>
<feature type="transmembrane region" description="Helical" evidence="1">
    <location>
        <begin position="33"/>
        <end position="52"/>
    </location>
</feature>
<name>A0A642UYL2_DIURU</name>
<evidence type="ECO:0000313" key="3">
    <source>
        <dbReference type="Proteomes" id="UP000449547"/>
    </source>
</evidence>
<dbReference type="GeneID" id="54779142"/>
<sequence>MSPRPDQIEGCSAVLALLAILKPISHSSRQHPLVLAGTFTLIALIFLEYPNVKRRVSAANRQRIAWLLGILWAFVSVCLYYNNRGEDALQLATYQVYLSLGASKWAFIPVALISYIADGNYDAYVLAMMLANAGFRCTRLASILSTWWWWSLNVLVIVSQGRLWTAYALSALWVALRTLAD</sequence>
<proteinExistence type="predicted"/>
<dbReference type="Proteomes" id="UP000449547">
    <property type="component" value="Unassembled WGS sequence"/>
</dbReference>